<evidence type="ECO:0000313" key="14">
    <source>
        <dbReference type="Proteomes" id="UP000192486"/>
    </source>
</evidence>
<dbReference type="Pfam" id="PF01743">
    <property type="entry name" value="PolyA_pol"/>
    <property type="match status" value="1"/>
</dbReference>
<keyword evidence="8 9" id="KW-0694">RNA-binding</keyword>
<protein>
    <recommendedName>
        <fullName evidence="15">CCA tRNA nucleotidyltransferase</fullName>
    </recommendedName>
</protein>
<dbReference type="Proteomes" id="UP000192486">
    <property type="component" value="Chromosome"/>
</dbReference>
<dbReference type="NCBIfam" id="NF009814">
    <property type="entry name" value="PRK13299.1"/>
    <property type="match status" value="1"/>
</dbReference>
<dbReference type="Gene3D" id="3.30.460.10">
    <property type="entry name" value="Beta Polymerase, domain 2"/>
    <property type="match status" value="1"/>
</dbReference>
<keyword evidence="4" id="KW-0548">Nucleotidyltransferase</keyword>
<dbReference type="Pfam" id="PF13735">
    <property type="entry name" value="tRNA_NucTran2_2"/>
    <property type="match status" value="1"/>
</dbReference>
<organism evidence="13 14">
    <name type="scientific">Sporosarcina ureae</name>
    <dbReference type="NCBI Taxonomy" id="1571"/>
    <lineage>
        <taxon>Bacteria</taxon>
        <taxon>Bacillati</taxon>
        <taxon>Bacillota</taxon>
        <taxon>Bacilli</taxon>
        <taxon>Bacillales</taxon>
        <taxon>Caryophanaceae</taxon>
        <taxon>Sporosarcina</taxon>
    </lineage>
</organism>
<feature type="domain" description="tRNA nucleotidyltransferase/poly(A) polymerase RNA and SrmB- binding" evidence="11">
    <location>
        <begin position="167"/>
        <end position="227"/>
    </location>
</feature>
<dbReference type="SUPFAM" id="SSF81301">
    <property type="entry name" value="Nucleotidyltransferase"/>
    <property type="match status" value="1"/>
</dbReference>
<evidence type="ECO:0000259" key="10">
    <source>
        <dbReference type="Pfam" id="PF01743"/>
    </source>
</evidence>
<dbReference type="Gene3D" id="1.10.3090.10">
    <property type="entry name" value="cca-adding enzyme, domain 2"/>
    <property type="match status" value="1"/>
</dbReference>
<evidence type="ECO:0000256" key="3">
    <source>
        <dbReference type="ARBA" id="ARBA00022694"/>
    </source>
</evidence>
<evidence type="ECO:0008006" key="15">
    <source>
        <dbReference type="Google" id="ProtNLM"/>
    </source>
</evidence>
<evidence type="ECO:0000256" key="1">
    <source>
        <dbReference type="ARBA" id="ARBA00001946"/>
    </source>
</evidence>
<evidence type="ECO:0000256" key="7">
    <source>
        <dbReference type="ARBA" id="ARBA00022842"/>
    </source>
</evidence>
<sequence>MTTSFGSAASRQVIIELHAAGYEAVFVGGAVRDAQLGKKPLDIDIATSATPHQVKEVFRHTIDVGIEHGTILVLMHGEPIEVTTYRTEATDSDLRHPVVPSLQADLQRRDFTINALAKTVDGELIDVFDGLKDLRQKIIRSVGNPGERLKEDPLRIFRALRFSSVLNFEIESETLHTMETLAPSLRHVAIERIKTEMDKLFQGQNPSRAFHYGREIGLPERFPELFAAFDSLDRYTPFLHARHGFAAMLAVTDTSATELARYFKLSNEEKRFLKQCEEALAIRTQRAFDPWDFYSYPTDVLEVVEKIYCTNHEGHEISNQQIEQHKNQLPILQRTDLAFTGNDLLKWSGKSGGKWTSDWIMKIERAVVYGQIENDALAIKEWFINEISCEK</sequence>
<evidence type="ECO:0000256" key="5">
    <source>
        <dbReference type="ARBA" id="ARBA00022723"/>
    </source>
</evidence>
<dbReference type="InterPro" id="IPR032828">
    <property type="entry name" value="PolyA_RNA-bd"/>
</dbReference>
<keyword evidence="5" id="KW-0479">Metal-binding</keyword>
<comment type="cofactor">
    <cofactor evidence="1">
        <name>Mg(2+)</name>
        <dbReference type="ChEBI" id="CHEBI:18420"/>
    </cofactor>
</comment>
<comment type="similarity">
    <text evidence="9">Belongs to the tRNA nucleotidyltransferase/poly(A) polymerase family.</text>
</comment>
<name>A0ABN4YX64_SPOUR</name>
<evidence type="ECO:0000259" key="12">
    <source>
        <dbReference type="Pfam" id="PF13735"/>
    </source>
</evidence>
<dbReference type="InterPro" id="IPR050264">
    <property type="entry name" value="Bact_CCA-adding_enz_type3_sf"/>
</dbReference>
<keyword evidence="6" id="KW-0547">Nucleotide-binding</keyword>
<dbReference type="Pfam" id="PF12627">
    <property type="entry name" value="PolyA_pol_RNAbd"/>
    <property type="match status" value="1"/>
</dbReference>
<evidence type="ECO:0000256" key="9">
    <source>
        <dbReference type="RuleBase" id="RU003953"/>
    </source>
</evidence>
<accession>A0ABN4YX64</accession>
<gene>
    <name evidence="13" type="ORF">SporoS204_15810</name>
</gene>
<keyword evidence="3" id="KW-0819">tRNA processing</keyword>
<evidence type="ECO:0000313" key="13">
    <source>
        <dbReference type="EMBL" id="ARF15495.1"/>
    </source>
</evidence>
<dbReference type="PANTHER" id="PTHR46173">
    <property type="entry name" value="CCA TRNA NUCLEOTIDYLTRANSFERASE 1, MITOCHONDRIAL"/>
    <property type="match status" value="1"/>
</dbReference>
<feature type="domain" description="Poly A polymerase head" evidence="10">
    <location>
        <begin position="26"/>
        <end position="140"/>
    </location>
</feature>
<keyword evidence="14" id="KW-1185">Reference proteome</keyword>
<dbReference type="InterPro" id="IPR043519">
    <property type="entry name" value="NT_sf"/>
</dbReference>
<evidence type="ECO:0000256" key="6">
    <source>
        <dbReference type="ARBA" id="ARBA00022741"/>
    </source>
</evidence>
<evidence type="ECO:0000256" key="4">
    <source>
        <dbReference type="ARBA" id="ARBA00022695"/>
    </source>
</evidence>
<keyword evidence="2 9" id="KW-0808">Transferase</keyword>
<dbReference type="PANTHER" id="PTHR46173:SF1">
    <property type="entry name" value="CCA TRNA NUCLEOTIDYLTRANSFERASE 1, MITOCHONDRIAL"/>
    <property type="match status" value="1"/>
</dbReference>
<proteinExistence type="inferred from homology"/>
<evidence type="ECO:0000256" key="8">
    <source>
        <dbReference type="ARBA" id="ARBA00022884"/>
    </source>
</evidence>
<dbReference type="Gene3D" id="1.10.246.80">
    <property type="match status" value="1"/>
</dbReference>
<reference evidence="13 14" key="1">
    <citation type="submission" date="2016-04" db="EMBL/GenBank/DDBJ databases">
        <title>Comparative Genomics and Epigenetics of Sporosarcina ureae.</title>
        <authorList>
            <person name="Oliver A.S."/>
            <person name="Cooper K.K."/>
        </authorList>
    </citation>
    <scope>NUCLEOTIDE SEQUENCE [LARGE SCALE GENOMIC DNA]</scope>
    <source>
        <strain evidence="13 14">S204</strain>
    </source>
</reference>
<evidence type="ECO:0000259" key="11">
    <source>
        <dbReference type="Pfam" id="PF12627"/>
    </source>
</evidence>
<dbReference type="RefSeq" id="WP_029053022.1">
    <property type="nucleotide sequence ID" value="NZ_CP015108.1"/>
</dbReference>
<feature type="domain" description="CCA-adding enzyme C-terminal" evidence="12">
    <location>
        <begin position="247"/>
        <end position="382"/>
    </location>
</feature>
<keyword evidence="7" id="KW-0460">Magnesium</keyword>
<dbReference type="EMBL" id="CP015108">
    <property type="protein sequence ID" value="ARF15495.1"/>
    <property type="molecule type" value="Genomic_DNA"/>
</dbReference>
<dbReference type="InterPro" id="IPR032810">
    <property type="entry name" value="CCA-adding_enz_C"/>
</dbReference>
<evidence type="ECO:0000256" key="2">
    <source>
        <dbReference type="ARBA" id="ARBA00022679"/>
    </source>
</evidence>
<dbReference type="SUPFAM" id="SSF81891">
    <property type="entry name" value="Poly A polymerase C-terminal region-like"/>
    <property type="match status" value="1"/>
</dbReference>
<dbReference type="InterPro" id="IPR002646">
    <property type="entry name" value="PolA_pol_head_dom"/>
</dbReference>
<dbReference type="CDD" id="cd05398">
    <property type="entry name" value="NT_ClassII-CCAase"/>
    <property type="match status" value="1"/>
</dbReference>